<dbReference type="AlphaFoldDB" id="A0A3B0VTZ0"/>
<feature type="non-terminal residue" evidence="1">
    <location>
        <position position="168"/>
    </location>
</feature>
<reference evidence="1" key="1">
    <citation type="submission" date="2018-06" db="EMBL/GenBank/DDBJ databases">
        <authorList>
            <person name="Zhirakovskaya E."/>
        </authorList>
    </citation>
    <scope>NUCLEOTIDE SEQUENCE</scope>
</reference>
<organism evidence="1">
    <name type="scientific">hydrothermal vent metagenome</name>
    <dbReference type="NCBI Taxonomy" id="652676"/>
    <lineage>
        <taxon>unclassified sequences</taxon>
        <taxon>metagenomes</taxon>
        <taxon>ecological metagenomes</taxon>
    </lineage>
</organism>
<sequence>MINYRLLSTVILFFALLAVIGFARLKIDTDVIHSLPTNEKAIADALDIFENHPVHDEIAIDITLNHDDLGTLIKCAGMVEKDLKKSGLFAEVGMTKISSLIPELALDITHNLPLLFSTAELHKSVAPLLTPTKIRTKVHRIFADLSAMDAIGQAKFIAADPLGLKNLI</sequence>
<gene>
    <name evidence="1" type="ORF">MNBD_DELTA03-1856</name>
</gene>
<accession>A0A3B0VTZ0</accession>
<name>A0A3B0VTZ0_9ZZZZ</name>
<dbReference type="EMBL" id="UOEX01000452">
    <property type="protein sequence ID" value="VAW42532.1"/>
    <property type="molecule type" value="Genomic_DNA"/>
</dbReference>
<evidence type="ECO:0000313" key="1">
    <source>
        <dbReference type="EMBL" id="VAW42532.1"/>
    </source>
</evidence>
<proteinExistence type="predicted"/>
<protein>
    <submittedName>
        <fullName evidence="1">Uncharacterized protein</fullName>
    </submittedName>
</protein>